<dbReference type="EMBL" id="KI925466">
    <property type="protein sequence ID" value="ETW75394.1"/>
    <property type="molecule type" value="Genomic_DNA"/>
</dbReference>
<dbReference type="HOGENOM" id="CLU_034394_1_1_1"/>
<reference evidence="2 3" key="1">
    <citation type="journal article" date="2012" name="New Phytol.">
        <title>Insight into trade-off between wood decay and parasitism from the genome of a fungal forest pathogen.</title>
        <authorList>
            <person name="Olson A."/>
            <person name="Aerts A."/>
            <person name="Asiegbu F."/>
            <person name="Belbahri L."/>
            <person name="Bouzid O."/>
            <person name="Broberg A."/>
            <person name="Canback B."/>
            <person name="Coutinho P.M."/>
            <person name="Cullen D."/>
            <person name="Dalman K."/>
            <person name="Deflorio G."/>
            <person name="van Diepen L.T."/>
            <person name="Dunand C."/>
            <person name="Duplessis S."/>
            <person name="Durling M."/>
            <person name="Gonthier P."/>
            <person name="Grimwood J."/>
            <person name="Fossdal C.G."/>
            <person name="Hansson D."/>
            <person name="Henrissat B."/>
            <person name="Hietala A."/>
            <person name="Himmelstrand K."/>
            <person name="Hoffmeister D."/>
            <person name="Hogberg N."/>
            <person name="James T.Y."/>
            <person name="Karlsson M."/>
            <person name="Kohler A."/>
            <person name="Kues U."/>
            <person name="Lee Y.H."/>
            <person name="Lin Y.C."/>
            <person name="Lind M."/>
            <person name="Lindquist E."/>
            <person name="Lombard V."/>
            <person name="Lucas S."/>
            <person name="Lunden K."/>
            <person name="Morin E."/>
            <person name="Murat C."/>
            <person name="Park J."/>
            <person name="Raffaello T."/>
            <person name="Rouze P."/>
            <person name="Salamov A."/>
            <person name="Schmutz J."/>
            <person name="Solheim H."/>
            <person name="Stahlberg J."/>
            <person name="Velez H."/>
            <person name="de Vries R.P."/>
            <person name="Wiebenga A."/>
            <person name="Woodward S."/>
            <person name="Yakovlev I."/>
            <person name="Garbelotto M."/>
            <person name="Martin F."/>
            <person name="Grigoriev I.V."/>
            <person name="Stenlid J."/>
        </authorList>
    </citation>
    <scope>NUCLEOTIDE SEQUENCE [LARGE SCALE GENOMIC DNA]</scope>
    <source>
        <strain evidence="2 3">TC 32-1</strain>
    </source>
</reference>
<dbReference type="GO" id="GO:0003746">
    <property type="term" value="F:translation elongation factor activity"/>
    <property type="evidence" value="ECO:0007669"/>
    <property type="project" value="TreeGrafter"/>
</dbReference>
<evidence type="ECO:0000313" key="3">
    <source>
        <dbReference type="Proteomes" id="UP000030671"/>
    </source>
</evidence>
<evidence type="ECO:0000256" key="1">
    <source>
        <dbReference type="SAM" id="MobiDB-lite"/>
    </source>
</evidence>
<dbReference type="KEGG" id="hir:HETIRDRAFT_482121"/>
<feature type="region of interest" description="Disordered" evidence="1">
    <location>
        <begin position="1"/>
        <end position="35"/>
    </location>
</feature>
<dbReference type="PANTHER" id="PTHR43721:SF9">
    <property type="entry name" value="GTP-BINDING PROTEIN 1"/>
    <property type="match status" value="1"/>
</dbReference>
<name>W4JPJ9_HETIT</name>
<protein>
    <recommendedName>
        <fullName evidence="4">GTP binding protein 2</fullName>
    </recommendedName>
</protein>
<dbReference type="Proteomes" id="UP000030671">
    <property type="component" value="Unassembled WGS sequence"/>
</dbReference>
<evidence type="ECO:0008006" key="4">
    <source>
        <dbReference type="Google" id="ProtNLM"/>
    </source>
</evidence>
<dbReference type="InParanoid" id="W4JPJ9"/>
<dbReference type="GeneID" id="20678008"/>
<proteinExistence type="predicted"/>
<dbReference type="OrthoDB" id="248233at2759"/>
<dbReference type="InterPro" id="IPR050055">
    <property type="entry name" value="EF-Tu_GTPase"/>
</dbReference>
<gene>
    <name evidence="2" type="ORF">HETIRDRAFT_482121</name>
</gene>
<dbReference type="RefSeq" id="XP_009552815.1">
    <property type="nucleotide sequence ID" value="XM_009554520.1"/>
</dbReference>
<organism evidence="2 3">
    <name type="scientific">Heterobasidion irregulare (strain TC 32-1)</name>
    <dbReference type="NCBI Taxonomy" id="747525"/>
    <lineage>
        <taxon>Eukaryota</taxon>
        <taxon>Fungi</taxon>
        <taxon>Dikarya</taxon>
        <taxon>Basidiomycota</taxon>
        <taxon>Agaricomycotina</taxon>
        <taxon>Agaricomycetes</taxon>
        <taxon>Russulales</taxon>
        <taxon>Bondarzewiaceae</taxon>
        <taxon>Heterobasidion</taxon>
        <taxon>Heterobasidion annosum species complex</taxon>
    </lineage>
</organism>
<dbReference type="PANTHER" id="PTHR43721">
    <property type="entry name" value="ELONGATION FACTOR TU-RELATED"/>
    <property type="match status" value="1"/>
</dbReference>
<evidence type="ECO:0000313" key="2">
    <source>
        <dbReference type="EMBL" id="ETW75394.1"/>
    </source>
</evidence>
<dbReference type="eggNOG" id="KOG1143">
    <property type="taxonomic scope" value="Eukaryota"/>
</dbReference>
<accession>W4JPJ9</accession>
<keyword evidence="3" id="KW-1185">Reference proteome</keyword>
<dbReference type="AlphaFoldDB" id="W4JPJ9"/>
<sequence>MFGESESESPRVPSPWDPFLSSTSPIPAAKGKSSYSLDTNSRAKLVPELEEGNIEYKLHLMHPSPARFARLVTQLKWRLLEGGGQAFYELGVADEGALVGLTPLHLAATLDTLRAMAAEINAEVVVMKEIEVLGATVREEDAREFAKKGRDKGTSAKVKTRNVFPKASPASFTSASSAVSSSLNSTVSLTPDLYYDVPAFGSDFSASPSPPTVPISTPADHDPVPSIKVDIDESLALFSMDPEPEFDETDISAFVDHQLYDPRPTDKPRDFLVDTRPFTTFEYYTNAAISAPAPVNVKPGVSWSLPVGSPLGISHGAEPYKPNSKSEKRRVARDLRRAQRKKALEDPSLDVVHACIEPSVTPSPTNATDATVIDGSEELAQALSALQMSDNADEPVHIRRIIVEAMVVRQLDLEEAFLDFTRV</sequence>